<dbReference type="Gene3D" id="3.40.50.300">
    <property type="entry name" value="P-loop containing nucleotide triphosphate hydrolases"/>
    <property type="match status" value="1"/>
</dbReference>
<evidence type="ECO:0000256" key="1">
    <source>
        <dbReference type="ARBA" id="ARBA00022741"/>
    </source>
</evidence>
<dbReference type="PANTHER" id="PTHR24072">
    <property type="entry name" value="RHO FAMILY GTPASE"/>
    <property type="match status" value="1"/>
</dbReference>
<sequence length="207" mass="24489">MCILEYERLFYDQIDTIIGLSICFQQHSTISAPMEDINIVLVGDFGVGKSSFINTFVELYKSKLEAENVDEKIGIQLQITLNQKLFNIKLTELHDEEEYYSYRVMWNVLQQANFFVICYSKDKQYSFQNISEKWIPMVHHFLGAHVNRYIVMQLKTDLDNIYNKINTKEEVFTSSLYKYNIMHVIHTIIKKAEECNQLNSKQNKRCI</sequence>
<reference evidence="3" key="1">
    <citation type="submission" date="2023-06" db="EMBL/GenBank/DDBJ databases">
        <authorList>
            <person name="Kurt Z."/>
        </authorList>
    </citation>
    <scope>NUCLEOTIDE SEQUENCE</scope>
</reference>
<dbReference type="AlphaFoldDB" id="A0AA86RAS8"/>
<keyword evidence="1" id="KW-0547">Nucleotide-binding</keyword>
<dbReference type="GO" id="GO:0007264">
    <property type="term" value="P:small GTPase-mediated signal transduction"/>
    <property type="evidence" value="ECO:0007669"/>
    <property type="project" value="InterPro"/>
</dbReference>
<dbReference type="InterPro" id="IPR001806">
    <property type="entry name" value="Small_GTPase"/>
</dbReference>
<keyword evidence="5" id="KW-1185">Reference proteome</keyword>
<reference evidence="4 5" key="2">
    <citation type="submission" date="2024-07" db="EMBL/GenBank/DDBJ databases">
        <authorList>
            <person name="Akdeniz Z."/>
        </authorList>
    </citation>
    <scope>NUCLEOTIDE SEQUENCE [LARGE SCALE GENOMIC DNA]</scope>
</reference>
<dbReference type="EMBL" id="CATOUU010001074">
    <property type="protein sequence ID" value="CAI9970521.1"/>
    <property type="molecule type" value="Genomic_DNA"/>
</dbReference>
<protein>
    <submittedName>
        <fullName evidence="3">Rab-like protein</fullName>
    </submittedName>
    <submittedName>
        <fullName evidence="4">Rab-like_protein</fullName>
    </submittedName>
</protein>
<dbReference type="GO" id="GO:0003924">
    <property type="term" value="F:GTPase activity"/>
    <property type="evidence" value="ECO:0007669"/>
    <property type="project" value="InterPro"/>
</dbReference>
<organism evidence="3">
    <name type="scientific">Hexamita inflata</name>
    <dbReference type="NCBI Taxonomy" id="28002"/>
    <lineage>
        <taxon>Eukaryota</taxon>
        <taxon>Metamonada</taxon>
        <taxon>Diplomonadida</taxon>
        <taxon>Hexamitidae</taxon>
        <taxon>Hexamitinae</taxon>
        <taxon>Hexamita</taxon>
    </lineage>
</organism>
<proteinExistence type="predicted"/>
<keyword evidence="2" id="KW-0342">GTP-binding</keyword>
<comment type="caution">
    <text evidence="3">The sequence shown here is derived from an EMBL/GenBank/DDBJ whole genome shotgun (WGS) entry which is preliminary data.</text>
</comment>
<dbReference type="GO" id="GO:0005525">
    <property type="term" value="F:GTP binding"/>
    <property type="evidence" value="ECO:0007669"/>
    <property type="project" value="UniProtKB-KW"/>
</dbReference>
<dbReference type="Pfam" id="PF00071">
    <property type="entry name" value="Ras"/>
    <property type="match status" value="1"/>
</dbReference>
<dbReference type="EMBL" id="CAXDID020000122">
    <property type="protein sequence ID" value="CAL6032358.1"/>
    <property type="molecule type" value="Genomic_DNA"/>
</dbReference>
<evidence type="ECO:0000313" key="4">
    <source>
        <dbReference type="EMBL" id="CAL6032358.1"/>
    </source>
</evidence>
<name>A0AA86RAS8_9EUKA</name>
<accession>A0AA86RAS8</accession>
<dbReference type="Proteomes" id="UP001642409">
    <property type="component" value="Unassembled WGS sequence"/>
</dbReference>
<dbReference type="SUPFAM" id="SSF52540">
    <property type="entry name" value="P-loop containing nucleoside triphosphate hydrolases"/>
    <property type="match status" value="1"/>
</dbReference>
<dbReference type="InterPro" id="IPR003578">
    <property type="entry name" value="Small_GTPase_Rho"/>
</dbReference>
<evidence type="ECO:0000313" key="5">
    <source>
        <dbReference type="Proteomes" id="UP001642409"/>
    </source>
</evidence>
<dbReference type="PRINTS" id="PR00449">
    <property type="entry name" value="RASTRNSFRMNG"/>
</dbReference>
<gene>
    <name evidence="4" type="ORF">HINF_LOCUS34447</name>
    <name evidence="3" type="ORF">HINF_LOCUS58166</name>
</gene>
<dbReference type="SMART" id="SM00174">
    <property type="entry name" value="RHO"/>
    <property type="match status" value="1"/>
</dbReference>
<evidence type="ECO:0000256" key="2">
    <source>
        <dbReference type="ARBA" id="ARBA00023134"/>
    </source>
</evidence>
<dbReference type="InterPro" id="IPR027417">
    <property type="entry name" value="P-loop_NTPase"/>
</dbReference>
<evidence type="ECO:0000313" key="3">
    <source>
        <dbReference type="EMBL" id="CAI9970521.1"/>
    </source>
</evidence>